<accession>A0A8J5CTG5</accession>
<evidence type="ECO:0000313" key="2">
    <source>
        <dbReference type="EMBL" id="KAG0721264.1"/>
    </source>
</evidence>
<name>A0A8J5CTG5_CHIOP</name>
<feature type="region of interest" description="Disordered" evidence="1">
    <location>
        <begin position="1"/>
        <end position="145"/>
    </location>
</feature>
<dbReference type="Proteomes" id="UP000770661">
    <property type="component" value="Unassembled WGS sequence"/>
</dbReference>
<keyword evidence="3" id="KW-1185">Reference proteome</keyword>
<feature type="compositionally biased region" description="Basic residues" evidence="1">
    <location>
        <begin position="12"/>
        <end position="26"/>
    </location>
</feature>
<dbReference type="EMBL" id="JACEEZ010011456">
    <property type="protein sequence ID" value="KAG0721264.1"/>
    <property type="molecule type" value="Genomic_DNA"/>
</dbReference>
<dbReference type="AlphaFoldDB" id="A0A8J5CTG5"/>
<feature type="compositionally biased region" description="Basic residues" evidence="1">
    <location>
        <begin position="49"/>
        <end position="66"/>
    </location>
</feature>
<evidence type="ECO:0000313" key="3">
    <source>
        <dbReference type="Proteomes" id="UP000770661"/>
    </source>
</evidence>
<comment type="caution">
    <text evidence="2">The sequence shown here is derived from an EMBL/GenBank/DDBJ whole genome shotgun (WGS) entry which is preliminary data.</text>
</comment>
<organism evidence="2 3">
    <name type="scientific">Chionoecetes opilio</name>
    <name type="common">Atlantic snow crab</name>
    <name type="synonym">Cancer opilio</name>
    <dbReference type="NCBI Taxonomy" id="41210"/>
    <lineage>
        <taxon>Eukaryota</taxon>
        <taxon>Metazoa</taxon>
        <taxon>Ecdysozoa</taxon>
        <taxon>Arthropoda</taxon>
        <taxon>Crustacea</taxon>
        <taxon>Multicrustacea</taxon>
        <taxon>Malacostraca</taxon>
        <taxon>Eumalacostraca</taxon>
        <taxon>Eucarida</taxon>
        <taxon>Decapoda</taxon>
        <taxon>Pleocyemata</taxon>
        <taxon>Brachyura</taxon>
        <taxon>Eubrachyura</taxon>
        <taxon>Majoidea</taxon>
        <taxon>Majidae</taxon>
        <taxon>Chionoecetes</taxon>
    </lineage>
</organism>
<gene>
    <name evidence="2" type="ORF">GWK47_046803</name>
</gene>
<evidence type="ECO:0000256" key="1">
    <source>
        <dbReference type="SAM" id="MobiDB-lite"/>
    </source>
</evidence>
<proteinExistence type="predicted"/>
<protein>
    <submittedName>
        <fullName evidence="2">Uncharacterized protein</fullName>
    </submittedName>
</protein>
<feature type="compositionally biased region" description="Polar residues" evidence="1">
    <location>
        <begin position="1"/>
        <end position="10"/>
    </location>
</feature>
<feature type="compositionally biased region" description="Gly residues" evidence="1">
    <location>
        <begin position="104"/>
        <end position="116"/>
    </location>
</feature>
<sequence>MSPSIHSTRGTAGRKRSHRRQGRARSRVVAGGLKDTSSPGPHNDPLEKKGKKVRGKGGRRNTKKPPKTPTASHTHCPDPPGNGWSGRGGGATWQPGMLNSPTRPGGGAGEGGGGGWAPPKATEPSAPLKGPWQAGAGDQGPQTPP</sequence>
<reference evidence="2" key="1">
    <citation type="submission" date="2020-07" db="EMBL/GenBank/DDBJ databases">
        <title>The High-quality genome of the commercially important snow crab, Chionoecetes opilio.</title>
        <authorList>
            <person name="Jeong J.-H."/>
            <person name="Ryu S."/>
        </authorList>
    </citation>
    <scope>NUCLEOTIDE SEQUENCE</scope>
    <source>
        <strain evidence="2">MADBK_172401_WGS</strain>
        <tissue evidence="2">Digestive gland</tissue>
    </source>
</reference>